<dbReference type="OrthoDB" id="9765571at2"/>
<dbReference type="Proteomes" id="UP000321580">
    <property type="component" value="Unassembled WGS sequence"/>
</dbReference>
<evidence type="ECO:0008006" key="4">
    <source>
        <dbReference type="Google" id="ProtNLM"/>
    </source>
</evidence>
<dbReference type="Gene3D" id="2.40.160.60">
    <property type="entry name" value="Outer membrane protein transport protein (OMPP1/FadL/TodX)"/>
    <property type="match status" value="1"/>
</dbReference>
<dbReference type="SUPFAM" id="SSF56935">
    <property type="entry name" value="Porins"/>
    <property type="match status" value="1"/>
</dbReference>
<keyword evidence="3" id="KW-1185">Reference proteome</keyword>
<protein>
    <recommendedName>
        <fullName evidence="4">Aromatic hydrocarbon degradation protein</fullName>
    </recommendedName>
</protein>
<dbReference type="EMBL" id="VOOR01000005">
    <property type="protein sequence ID" value="TXB67904.1"/>
    <property type="molecule type" value="Genomic_DNA"/>
</dbReference>
<dbReference type="AlphaFoldDB" id="A0A5C6S0H8"/>
<feature type="chain" id="PRO_5022765084" description="Aromatic hydrocarbon degradation protein" evidence="1">
    <location>
        <begin position="21"/>
        <end position="508"/>
    </location>
</feature>
<evidence type="ECO:0000256" key="1">
    <source>
        <dbReference type="SAM" id="SignalP"/>
    </source>
</evidence>
<keyword evidence="1" id="KW-0732">Signal</keyword>
<proteinExistence type="predicted"/>
<name>A0A5C6S0H8_9BACT</name>
<accession>A0A5C6S0H8</accession>
<comment type="caution">
    <text evidence="2">The sequence shown here is derived from an EMBL/GenBank/DDBJ whole genome shotgun (WGS) entry which is preliminary data.</text>
</comment>
<dbReference type="RefSeq" id="WP_147166025.1">
    <property type="nucleotide sequence ID" value="NZ_VOOR01000005.1"/>
</dbReference>
<feature type="signal peptide" evidence="1">
    <location>
        <begin position="1"/>
        <end position="20"/>
    </location>
</feature>
<sequence>MMYRTLSLLLGLSLAAVVHGQNFSDALRFSSFSVGGTARSIGTGGALGALGSDFSVLSTNPAGLGWYRMSEFVISPGVYHANSSSVLLNDDGADAFEENRTNFNLNTFGVVFANANPNRDWRTINFGIGVNRLANYHQDFYYGGTSVGSIVNRFQEQANSEAGISDFESGLAIDVGALYESNPPDGLYYSDFGLAPDSAFFKSQDVFTRGAINELVFSLAGNFRERLLIGATVGVPIVRYEVEKEYREIDRGPGEEGSVPFFNALSYNEFLSTSGTGVNLKLGAIFRATQVLRLGLAVHTPTFMRLDDVYTASMGYNYTENEEEFEFISESPDGSFEYRLRTPWRLIGSAGFIISGGELKPVAPGSDTQVRVVRGGFLSAELEYLNYGNNRFQYDGFGDAEREVNATIQDELAEAWNLRLGGEYGFDQIRLRAGYSLQQSPLKGDDTLNSAISFGAGLRQKTFFADLAYRRQMNERFYTPYQTFDAPEQLVEQQVNLSEIVLTIGFRF</sequence>
<reference evidence="2 3" key="1">
    <citation type="submission" date="2019-08" db="EMBL/GenBank/DDBJ databases">
        <title>Genome of Phaeodactylibacter luteus.</title>
        <authorList>
            <person name="Bowman J.P."/>
        </authorList>
    </citation>
    <scope>NUCLEOTIDE SEQUENCE [LARGE SCALE GENOMIC DNA]</scope>
    <source>
        <strain evidence="2 3">KCTC 42180</strain>
    </source>
</reference>
<gene>
    <name evidence="2" type="ORF">FRY97_03395</name>
</gene>
<organism evidence="2 3">
    <name type="scientific">Phaeodactylibacter luteus</name>
    <dbReference type="NCBI Taxonomy" id="1564516"/>
    <lineage>
        <taxon>Bacteria</taxon>
        <taxon>Pseudomonadati</taxon>
        <taxon>Bacteroidota</taxon>
        <taxon>Saprospiria</taxon>
        <taxon>Saprospirales</taxon>
        <taxon>Haliscomenobacteraceae</taxon>
        <taxon>Phaeodactylibacter</taxon>
    </lineage>
</organism>
<evidence type="ECO:0000313" key="3">
    <source>
        <dbReference type="Proteomes" id="UP000321580"/>
    </source>
</evidence>
<evidence type="ECO:0000313" key="2">
    <source>
        <dbReference type="EMBL" id="TXB67904.1"/>
    </source>
</evidence>